<proteinExistence type="predicted"/>
<name>A0A383CLP4_9ZZZZ</name>
<gene>
    <name evidence="1" type="ORF">METZ01_LOCUS486141</name>
</gene>
<reference evidence="1" key="1">
    <citation type="submission" date="2018-05" db="EMBL/GenBank/DDBJ databases">
        <authorList>
            <person name="Lanie J.A."/>
            <person name="Ng W.-L."/>
            <person name="Kazmierczak K.M."/>
            <person name="Andrzejewski T.M."/>
            <person name="Davidsen T.M."/>
            <person name="Wayne K.J."/>
            <person name="Tettelin H."/>
            <person name="Glass J.I."/>
            <person name="Rusch D."/>
            <person name="Podicherti R."/>
            <person name="Tsui H.-C.T."/>
            <person name="Winkler M.E."/>
        </authorList>
    </citation>
    <scope>NUCLEOTIDE SEQUENCE</scope>
</reference>
<accession>A0A383CLP4</accession>
<feature type="non-terminal residue" evidence="1">
    <location>
        <position position="1"/>
    </location>
</feature>
<protein>
    <submittedName>
        <fullName evidence="1">Uncharacterized protein</fullName>
    </submittedName>
</protein>
<evidence type="ECO:0000313" key="1">
    <source>
        <dbReference type="EMBL" id="SVE33287.1"/>
    </source>
</evidence>
<dbReference type="AlphaFoldDB" id="A0A383CLP4"/>
<organism evidence="1">
    <name type="scientific">marine metagenome</name>
    <dbReference type="NCBI Taxonomy" id="408172"/>
    <lineage>
        <taxon>unclassified sequences</taxon>
        <taxon>metagenomes</taxon>
        <taxon>ecological metagenomes</taxon>
    </lineage>
</organism>
<dbReference type="EMBL" id="UINC01210014">
    <property type="protein sequence ID" value="SVE33287.1"/>
    <property type="molecule type" value="Genomic_DNA"/>
</dbReference>
<sequence>YAAIGEKYVVILEGIIENNSLTDFDKASLLPTNLKKGLAL</sequence>